<feature type="region of interest" description="Disordered" evidence="4">
    <location>
        <begin position="503"/>
        <end position="543"/>
    </location>
</feature>
<dbReference type="Gene3D" id="3.40.50.2300">
    <property type="match status" value="2"/>
</dbReference>
<protein>
    <submittedName>
        <fullName evidence="6">ABC-type branched-chain amino acid transport system, substrate-binding protein</fullName>
    </submittedName>
</protein>
<feature type="region of interest" description="Disordered" evidence="4">
    <location>
        <begin position="316"/>
        <end position="399"/>
    </location>
</feature>
<evidence type="ECO:0000256" key="1">
    <source>
        <dbReference type="ARBA" id="ARBA00010062"/>
    </source>
</evidence>
<dbReference type="GO" id="GO:0006865">
    <property type="term" value="P:amino acid transport"/>
    <property type="evidence" value="ECO:0007669"/>
    <property type="project" value="UniProtKB-KW"/>
</dbReference>
<dbReference type="AlphaFoldDB" id="A0A1G7CD25"/>
<reference evidence="6 7" key="1">
    <citation type="submission" date="2016-10" db="EMBL/GenBank/DDBJ databases">
        <authorList>
            <person name="de Groot N.N."/>
        </authorList>
    </citation>
    <scope>NUCLEOTIDE SEQUENCE [LARGE SCALE GENOMIC DNA]</scope>
    <source>
        <strain evidence="6 7">ATCC 700224</strain>
    </source>
</reference>
<sequence>MRQPSGGRHALGTGPAPRRGQTAWGGLIGVMLAAGLLSGCQTLSQDGTAPSGPEVSGPATTEPDRQVLTPPPAPAVVPVALLLPMSGPQAVTGARLQSAAYSALTPARAATMRLTVHDTGSTPDGARAAAQAAVAEGARLVLGPVYSVTAQAARPILSAAGIPVVALSNNRAVAGDGLFLLGHLPGNQAGALLDHAASQGHGRLVLVAPDSGYARLVADVARERAARGAVQLAEVRLFPPETDYNSQVEMVRGMARLDPTGVLMPTAGLPLAGLAALFDYYDKRAPRVRLMGTDLWHRPDTFKETSLRGAWYVSAIRPPSRDGPEAPGEAATAEDPATAPAPETRSEMDSEKDPEEVAAAEAAADEQGSLSDAPADTNAALDPQPDRRPAPISVGPSPLDRLVMDGVALAGAWARDARSGAGGTDPVSFLTDPAGFRGFSGVFRLLRSGLNERGLYILEVSPEGPVVVRPAPNEFIPGRPAREIVGPEDFPGRPWLVSEMNRAAPAPTPVDGEPPEDAISADGPASPMEQEPSSAEPGAADGCQWVRDCSDGPCKVKMVCPPST</sequence>
<dbReference type="OrthoDB" id="7210494at2"/>
<keyword evidence="3" id="KW-0813">Transport</keyword>
<dbReference type="EMBL" id="FNAP01000006">
    <property type="protein sequence ID" value="SDE36640.1"/>
    <property type="molecule type" value="Genomic_DNA"/>
</dbReference>
<keyword evidence="7" id="KW-1185">Reference proteome</keyword>
<dbReference type="STRING" id="69960.SAMN05421720_10612"/>
<dbReference type="Proteomes" id="UP000199412">
    <property type="component" value="Unassembled WGS sequence"/>
</dbReference>
<dbReference type="PANTHER" id="PTHR30483">
    <property type="entry name" value="LEUCINE-SPECIFIC-BINDING PROTEIN"/>
    <property type="match status" value="1"/>
</dbReference>
<dbReference type="InterPro" id="IPR051010">
    <property type="entry name" value="BCAA_transport"/>
</dbReference>
<evidence type="ECO:0000256" key="2">
    <source>
        <dbReference type="ARBA" id="ARBA00022729"/>
    </source>
</evidence>
<dbReference type="PANTHER" id="PTHR30483:SF6">
    <property type="entry name" value="PERIPLASMIC BINDING PROTEIN OF ABC TRANSPORTER FOR NATURAL AMINO ACIDS"/>
    <property type="match status" value="1"/>
</dbReference>
<gene>
    <name evidence="6" type="ORF">SAMN05421720_10612</name>
</gene>
<feature type="domain" description="Leucine-binding protein" evidence="5">
    <location>
        <begin position="77"/>
        <end position="251"/>
    </location>
</feature>
<evidence type="ECO:0000256" key="4">
    <source>
        <dbReference type="SAM" id="MobiDB-lite"/>
    </source>
</evidence>
<dbReference type="Pfam" id="PF13458">
    <property type="entry name" value="Peripla_BP_6"/>
    <property type="match status" value="1"/>
</dbReference>
<keyword evidence="3" id="KW-0029">Amino-acid transport</keyword>
<feature type="region of interest" description="Disordered" evidence="4">
    <location>
        <begin position="44"/>
        <end position="69"/>
    </location>
</feature>
<evidence type="ECO:0000256" key="3">
    <source>
        <dbReference type="ARBA" id="ARBA00022970"/>
    </source>
</evidence>
<dbReference type="CDD" id="cd06339">
    <property type="entry name" value="PBP1_YraM_LppC_lipoprotein-like"/>
    <property type="match status" value="1"/>
</dbReference>
<dbReference type="SUPFAM" id="SSF53822">
    <property type="entry name" value="Periplasmic binding protein-like I"/>
    <property type="match status" value="1"/>
</dbReference>
<feature type="compositionally biased region" description="Low complexity" evidence="4">
    <location>
        <begin position="325"/>
        <end position="343"/>
    </location>
</feature>
<evidence type="ECO:0000259" key="5">
    <source>
        <dbReference type="Pfam" id="PF13458"/>
    </source>
</evidence>
<accession>A0A1G7CD25</accession>
<proteinExistence type="inferred from homology"/>
<evidence type="ECO:0000313" key="7">
    <source>
        <dbReference type="Proteomes" id="UP000199412"/>
    </source>
</evidence>
<dbReference type="InterPro" id="IPR028082">
    <property type="entry name" value="Peripla_BP_I"/>
</dbReference>
<keyword evidence="2" id="KW-0732">Signal</keyword>
<evidence type="ECO:0000313" key="6">
    <source>
        <dbReference type="EMBL" id="SDE36640.1"/>
    </source>
</evidence>
<name>A0A1G7CD25_9PROT</name>
<feature type="region of interest" description="Disordered" evidence="4">
    <location>
        <begin position="1"/>
        <end position="20"/>
    </location>
</feature>
<organism evidence="6 7">
    <name type="scientific">Rhodospira trueperi</name>
    <dbReference type="NCBI Taxonomy" id="69960"/>
    <lineage>
        <taxon>Bacteria</taxon>
        <taxon>Pseudomonadati</taxon>
        <taxon>Pseudomonadota</taxon>
        <taxon>Alphaproteobacteria</taxon>
        <taxon>Rhodospirillales</taxon>
        <taxon>Rhodospirillaceae</taxon>
        <taxon>Rhodospira</taxon>
    </lineage>
</organism>
<dbReference type="RefSeq" id="WP_092785468.1">
    <property type="nucleotide sequence ID" value="NZ_FNAP01000006.1"/>
</dbReference>
<comment type="similarity">
    <text evidence="1">Belongs to the leucine-binding protein family.</text>
</comment>
<dbReference type="InterPro" id="IPR028081">
    <property type="entry name" value="Leu-bd"/>
</dbReference>